<dbReference type="KEGG" id="uli:ETAA1_19880"/>
<evidence type="ECO:0000259" key="1">
    <source>
        <dbReference type="Pfam" id="PF00535"/>
    </source>
</evidence>
<dbReference type="AlphaFoldDB" id="A0A517XRB2"/>
<dbReference type="InterPro" id="IPR029044">
    <property type="entry name" value="Nucleotide-diphossugar_trans"/>
</dbReference>
<evidence type="ECO:0000313" key="2">
    <source>
        <dbReference type="EMBL" id="QDU20045.1"/>
    </source>
</evidence>
<dbReference type="PANTHER" id="PTHR22916">
    <property type="entry name" value="GLYCOSYLTRANSFERASE"/>
    <property type="match status" value="1"/>
</dbReference>
<gene>
    <name evidence="2" type="primary">wfgD</name>
    <name evidence="2" type="ORF">ETAA1_19880</name>
</gene>
<sequence length="309" mass="33618">MTKPLVSVVMAAKNYARFLPTAVESVVAQTLPGWELLIVDDGSSDATPTAVRPYLVDSRVKYVRSDRLGQSRAKNLGIGLSRGRFVAFLDADDAWQPTKLEKQLARFTDGVAVVFCRRSLMNENGIELPHTPTPAPPTGRVLTPMFVQNFVCFSSVVVRREVFSAVGAFDPGWDLAIDYDLWLRVAARFGFDFVDEELVAYRTGHGNLSKKLADRVATALSIMHRAETRYAVGEEVPAGVIAAGYASTCRTLGYVVRKSEPLAAARWCATALRWPDARLASAKGLAAALLAWARGRREAGAAENATANV</sequence>
<dbReference type="PANTHER" id="PTHR22916:SF3">
    <property type="entry name" value="UDP-GLCNAC:BETAGAL BETA-1,3-N-ACETYLGLUCOSAMINYLTRANSFERASE-LIKE PROTEIN 1"/>
    <property type="match status" value="1"/>
</dbReference>
<proteinExistence type="predicted"/>
<dbReference type="OrthoDB" id="9772170at2"/>
<dbReference type="Pfam" id="PF00535">
    <property type="entry name" value="Glycos_transf_2"/>
    <property type="match status" value="1"/>
</dbReference>
<accession>A0A517XRB2</accession>
<organism evidence="2 3">
    <name type="scientific">Urbifossiella limnaea</name>
    <dbReference type="NCBI Taxonomy" id="2528023"/>
    <lineage>
        <taxon>Bacteria</taxon>
        <taxon>Pseudomonadati</taxon>
        <taxon>Planctomycetota</taxon>
        <taxon>Planctomycetia</taxon>
        <taxon>Gemmatales</taxon>
        <taxon>Gemmataceae</taxon>
        <taxon>Urbifossiella</taxon>
    </lineage>
</organism>
<dbReference type="SUPFAM" id="SSF53448">
    <property type="entry name" value="Nucleotide-diphospho-sugar transferases"/>
    <property type="match status" value="1"/>
</dbReference>
<protein>
    <submittedName>
        <fullName evidence="2">UDP-Glc:alpha-D-GlcNAc-diphosphoundecaprenol beta-1,3-glucosyltransferase WfgD</fullName>
        <ecNumber evidence="2">2.4.1.305</ecNumber>
    </submittedName>
</protein>
<dbReference type="EMBL" id="CP036273">
    <property type="protein sequence ID" value="QDU20045.1"/>
    <property type="molecule type" value="Genomic_DNA"/>
</dbReference>
<dbReference type="RefSeq" id="WP_145236942.1">
    <property type="nucleotide sequence ID" value="NZ_CP036273.1"/>
</dbReference>
<reference evidence="2 3" key="1">
    <citation type="submission" date="2019-02" db="EMBL/GenBank/DDBJ databases">
        <title>Deep-cultivation of Planctomycetes and their phenomic and genomic characterization uncovers novel biology.</title>
        <authorList>
            <person name="Wiegand S."/>
            <person name="Jogler M."/>
            <person name="Boedeker C."/>
            <person name="Pinto D."/>
            <person name="Vollmers J."/>
            <person name="Rivas-Marin E."/>
            <person name="Kohn T."/>
            <person name="Peeters S.H."/>
            <person name="Heuer A."/>
            <person name="Rast P."/>
            <person name="Oberbeckmann S."/>
            <person name="Bunk B."/>
            <person name="Jeske O."/>
            <person name="Meyerdierks A."/>
            <person name="Storesund J.E."/>
            <person name="Kallscheuer N."/>
            <person name="Luecker S."/>
            <person name="Lage O.M."/>
            <person name="Pohl T."/>
            <person name="Merkel B.J."/>
            <person name="Hornburger P."/>
            <person name="Mueller R.-W."/>
            <person name="Bruemmer F."/>
            <person name="Labrenz M."/>
            <person name="Spormann A.M."/>
            <person name="Op den Camp H."/>
            <person name="Overmann J."/>
            <person name="Amann R."/>
            <person name="Jetten M.S.M."/>
            <person name="Mascher T."/>
            <person name="Medema M.H."/>
            <person name="Devos D.P."/>
            <person name="Kaster A.-K."/>
            <person name="Ovreas L."/>
            <person name="Rohde M."/>
            <person name="Galperin M.Y."/>
            <person name="Jogler C."/>
        </authorList>
    </citation>
    <scope>NUCLEOTIDE SEQUENCE [LARGE SCALE GENOMIC DNA]</scope>
    <source>
        <strain evidence="2 3">ETA_A1</strain>
    </source>
</reference>
<dbReference type="CDD" id="cd00761">
    <property type="entry name" value="Glyco_tranf_GTA_type"/>
    <property type="match status" value="1"/>
</dbReference>
<keyword evidence="3" id="KW-1185">Reference proteome</keyword>
<keyword evidence="2" id="KW-0328">Glycosyltransferase</keyword>
<dbReference type="EC" id="2.4.1.305" evidence="2"/>
<keyword evidence="2" id="KW-0808">Transferase</keyword>
<dbReference type="InterPro" id="IPR001173">
    <property type="entry name" value="Glyco_trans_2-like"/>
</dbReference>
<name>A0A517XRB2_9BACT</name>
<feature type="domain" description="Glycosyltransferase 2-like" evidence="1">
    <location>
        <begin position="7"/>
        <end position="165"/>
    </location>
</feature>
<evidence type="ECO:0000313" key="3">
    <source>
        <dbReference type="Proteomes" id="UP000319576"/>
    </source>
</evidence>
<dbReference type="Gene3D" id="3.90.550.10">
    <property type="entry name" value="Spore Coat Polysaccharide Biosynthesis Protein SpsA, Chain A"/>
    <property type="match status" value="1"/>
</dbReference>
<dbReference type="GO" id="GO:0016758">
    <property type="term" value="F:hexosyltransferase activity"/>
    <property type="evidence" value="ECO:0007669"/>
    <property type="project" value="UniProtKB-ARBA"/>
</dbReference>
<dbReference type="Proteomes" id="UP000319576">
    <property type="component" value="Chromosome"/>
</dbReference>